<name>A0A918EW94_9ACTN</name>
<reference evidence="2" key="1">
    <citation type="journal article" date="2014" name="Int. J. Syst. Evol. Microbiol.">
        <title>Complete genome sequence of Corynebacterium casei LMG S-19264T (=DSM 44701T), isolated from a smear-ripened cheese.</title>
        <authorList>
            <consortium name="US DOE Joint Genome Institute (JGI-PGF)"/>
            <person name="Walter F."/>
            <person name="Albersmeier A."/>
            <person name="Kalinowski J."/>
            <person name="Ruckert C."/>
        </authorList>
    </citation>
    <scope>NUCLEOTIDE SEQUENCE</scope>
    <source>
        <strain evidence="2">JCM 3131</strain>
    </source>
</reference>
<evidence type="ECO:0000313" key="3">
    <source>
        <dbReference type="Proteomes" id="UP000620156"/>
    </source>
</evidence>
<feature type="compositionally biased region" description="Low complexity" evidence="1">
    <location>
        <begin position="35"/>
        <end position="46"/>
    </location>
</feature>
<comment type="caution">
    <text evidence="2">The sequence shown here is derived from an EMBL/GenBank/DDBJ whole genome shotgun (WGS) entry which is preliminary data.</text>
</comment>
<evidence type="ECO:0000256" key="1">
    <source>
        <dbReference type="SAM" id="MobiDB-lite"/>
    </source>
</evidence>
<reference evidence="2" key="2">
    <citation type="submission" date="2020-09" db="EMBL/GenBank/DDBJ databases">
        <authorList>
            <person name="Sun Q."/>
            <person name="Ohkuma M."/>
        </authorList>
    </citation>
    <scope>NUCLEOTIDE SEQUENCE</scope>
    <source>
        <strain evidence="2">JCM 3131</strain>
    </source>
</reference>
<dbReference type="AlphaFoldDB" id="A0A918EW94"/>
<sequence length="63" mass="6935">MWGKGTPRYRVAARPGETREAVAYAQGRTPDEKTVTAGSTTTAPRTTRTRDGERAAREGDVRR</sequence>
<organism evidence="2 3">
    <name type="scientific">Streptomyces ruber</name>
    <dbReference type="NCBI Taxonomy" id="83378"/>
    <lineage>
        <taxon>Bacteria</taxon>
        <taxon>Bacillati</taxon>
        <taxon>Actinomycetota</taxon>
        <taxon>Actinomycetes</taxon>
        <taxon>Kitasatosporales</taxon>
        <taxon>Streptomycetaceae</taxon>
        <taxon>Streptomyces</taxon>
    </lineage>
</organism>
<proteinExistence type="predicted"/>
<evidence type="ECO:0000313" key="2">
    <source>
        <dbReference type="EMBL" id="GGQ70961.1"/>
    </source>
</evidence>
<keyword evidence="3" id="KW-1185">Reference proteome</keyword>
<accession>A0A918EW94</accession>
<dbReference type="Proteomes" id="UP000620156">
    <property type="component" value="Unassembled WGS sequence"/>
</dbReference>
<protein>
    <submittedName>
        <fullName evidence="2">Uncharacterized protein</fullName>
    </submittedName>
</protein>
<dbReference type="EMBL" id="BMQK01000011">
    <property type="protein sequence ID" value="GGQ70961.1"/>
    <property type="molecule type" value="Genomic_DNA"/>
</dbReference>
<feature type="region of interest" description="Disordered" evidence="1">
    <location>
        <begin position="25"/>
        <end position="63"/>
    </location>
</feature>
<gene>
    <name evidence="2" type="ORF">GCM10010145_45830</name>
</gene>
<feature type="compositionally biased region" description="Basic and acidic residues" evidence="1">
    <location>
        <begin position="48"/>
        <end position="63"/>
    </location>
</feature>